<name>A0A3A1N4H3_9FLAO</name>
<dbReference type="InterPro" id="IPR025495">
    <property type="entry name" value="DUF4386"/>
</dbReference>
<proteinExistence type="predicted"/>
<dbReference type="EMBL" id="QXFH01000077">
    <property type="protein sequence ID" value="RIV30761.1"/>
    <property type="molecule type" value="Genomic_DNA"/>
</dbReference>
<evidence type="ECO:0000313" key="2">
    <source>
        <dbReference type="EMBL" id="RIV30761.1"/>
    </source>
</evidence>
<sequence>MGWLLIIAGIGYVVGHLKVFLYPNLDTSFSMFTALGELVFILWLLIKGSRTKEVKTG</sequence>
<comment type="caution">
    <text evidence="2">The sequence shown here is derived from an EMBL/GenBank/DDBJ whole genome shotgun (WGS) entry which is preliminary data.</text>
</comment>
<keyword evidence="1" id="KW-0812">Transmembrane</keyword>
<protein>
    <submittedName>
        <fullName evidence="2">DUF4386 family protein</fullName>
    </submittedName>
</protein>
<accession>A0A3A1N4H3</accession>
<gene>
    <name evidence="2" type="ORF">D2V08_16990</name>
</gene>
<keyword evidence="1" id="KW-1133">Transmembrane helix</keyword>
<reference evidence="2 3" key="1">
    <citation type="submission" date="2018-08" db="EMBL/GenBank/DDBJ databases">
        <title>Proposal of Muricauda 72 sp.nov. and Muricauda NH166 sp.nov., isolated from seawater.</title>
        <authorList>
            <person name="Cheng H."/>
            <person name="Wu Y.-H."/>
            <person name="Guo L.-L."/>
            <person name="Xu X.-W."/>
        </authorList>
    </citation>
    <scope>NUCLEOTIDE SEQUENCE [LARGE SCALE GENOMIC DNA]</scope>
    <source>
        <strain evidence="2 3">KCTC 22173</strain>
    </source>
</reference>
<dbReference type="AlphaFoldDB" id="A0A3A1N4H3"/>
<evidence type="ECO:0000313" key="3">
    <source>
        <dbReference type="Proteomes" id="UP000266067"/>
    </source>
</evidence>
<keyword evidence="3" id="KW-1185">Reference proteome</keyword>
<dbReference type="OrthoDB" id="7060422at2"/>
<evidence type="ECO:0000256" key="1">
    <source>
        <dbReference type="SAM" id="Phobius"/>
    </source>
</evidence>
<dbReference type="Proteomes" id="UP000266067">
    <property type="component" value="Unassembled WGS sequence"/>
</dbReference>
<feature type="transmembrane region" description="Helical" evidence="1">
    <location>
        <begin position="25"/>
        <end position="46"/>
    </location>
</feature>
<organism evidence="2 3">
    <name type="scientific">Flagellimonas lutimaris</name>
    <dbReference type="NCBI Taxonomy" id="475082"/>
    <lineage>
        <taxon>Bacteria</taxon>
        <taxon>Pseudomonadati</taxon>
        <taxon>Bacteroidota</taxon>
        <taxon>Flavobacteriia</taxon>
        <taxon>Flavobacteriales</taxon>
        <taxon>Flavobacteriaceae</taxon>
        <taxon>Flagellimonas</taxon>
    </lineage>
</organism>
<dbReference type="Pfam" id="PF14329">
    <property type="entry name" value="DUF4386"/>
    <property type="match status" value="1"/>
</dbReference>
<keyword evidence="1" id="KW-0472">Membrane</keyword>